<evidence type="ECO:0000256" key="3">
    <source>
        <dbReference type="ARBA" id="ARBA00023125"/>
    </source>
</evidence>
<evidence type="ECO:0000256" key="4">
    <source>
        <dbReference type="PROSITE-ProRule" id="PRU00169"/>
    </source>
</evidence>
<evidence type="ECO:0000259" key="6">
    <source>
        <dbReference type="PROSITE" id="PS50110"/>
    </source>
</evidence>
<dbReference type="Pfam" id="PF00486">
    <property type="entry name" value="Trans_reg_C"/>
    <property type="match status" value="1"/>
</dbReference>
<keyword evidence="1 4" id="KW-0597">Phosphoprotein</keyword>
<gene>
    <name evidence="8" type="ORF">N7U62_14330</name>
</gene>
<dbReference type="EMBL" id="JAOYOD010000001">
    <property type="protein sequence ID" value="MCV9387856.1"/>
    <property type="molecule type" value="Genomic_DNA"/>
</dbReference>
<dbReference type="InterPro" id="IPR001789">
    <property type="entry name" value="Sig_transdc_resp-reg_receiver"/>
</dbReference>
<protein>
    <submittedName>
        <fullName evidence="8">Response regulator transcription factor</fullName>
    </submittedName>
</protein>
<dbReference type="SMART" id="SM00862">
    <property type="entry name" value="Trans_reg_C"/>
    <property type="match status" value="1"/>
</dbReference>
<organism evidence="8 9">
    <name type="scientific">Reichenbachiella ulvae</name>
    <dbReference type="NCBI Taxonomy" id="2980104"/>
    <lineage>
        <taxon>Bacteria</taxon>
        <taxon>Pseudomonadati</taxon>
        <taxon>Bacteroidota</taxon>
        <taxon>Cytophagia</taxon>
        <taxon>Cytophagales</taxon>
        <taxon>Reichenbachiellaceae</taxon>
        <taxon>Reichenbachiella</taxon>
    </lineage>
</organism>
<dbReference type="Gene3D" id="3.40.50.2300">
    <property type="match status" value="1"/>
</dbReference>
<proteinExistence type="predicted"/>
<evidence type="ECO:0000256" key="5">
    <source>
        <dbReference type="PROSITE-ProRule" id="PRU01091"/>
    </source>
</evidence>
<name>A0ABT3CWC0_9BACT</name>
<keyword evidence="3 5" id="KW-0238">DNA-binding</keyword>
<reference evidence="8 9" key="1">
    <citation type="submission" date="2022-10" db="EMBL/GenBank/DDBJ databases">
        <title>Comparative genomics and taxonomic characterization of three novel marine species of genus Reichenbachiella exhibiting antioxidant and polysaccharide degradation activities.</title>
        <authorList>
            <person name="Muhammad N."/>
            <person name="Lee Y.-J."/>
            <person name="Ko J."/>
            <person name="Kim S.-G."/>
        </authorList>
    </citation>
    <scope>NUCLEOTIDE SEQUENCE [LARGE SCALE GENOMIC DNA]</scope>
    <source>
        <strain evidence="8 9">ABR2-5</strain>
    </source>
</reference>
<feature type="domain" description="Response regulatory" evidence="6">
    <location>
        <begin position="3"/>
        <end position="117"/>
    </location>
</feature>
<feature type="domain" description="OmpR/PhoB-type" evidence="7">
    <location>
        <begin position="130"/>
        <end position="227"/>
    </location>
</feature>
<dbReference type="InterPro" id="IPR036388">
    <property type="entry name" value="WH-like_DNA-bd_sf"/>
</dbReference>
<dbReference type="PANTHER" id="PTHR48111">
    <property type="entry name" value="REGULATOR OF RPOS"/>
    <property type="match status" value="1"/>
</dbReference>
<feature type="DNA-binding region" description="OmpR/PhoB-type" evidence="5">
    <location>
        <begin position="130"/>
        <end position="227"/>
    </location>
</feature>
<dbReference type="RefSeq" id="WP_264138674.1">
    <property type="nucleotide sequence ID" value="NZ_JAOYOD010000001.1"/>
</dbReference>
<dbReference type="Gene3D" id="6.10.250.690">
    <property type="match status" value="1"/>
</dbReference>
<dbReference type="SMART" id="SM00448">
    <property type="entry name" value="REC"/>
    <property type="match status" value="1"/>
</dbReference>
<dbReference type="Proteomes" id="UP001300692">
    <property type="component" value="Unassembled WGS sequence"/>
</dbReference>
<evidence type="ECO:0000256" key="2">
    <source>
        <dbReference type="ARBA" id="ARBA00023012"/>
    </source>
</evidence>
<evidence type="ECO:0000313" key="9">
    <source>
        <dbReference type="Proteomes" id="UP001300692"/>
    </source>
</evidence>
<feature type="modified residue" description="4-aspartylphosphate" evidence="4">
    <location>
        <position position="52"/>
    </location>
</feature>
<dbReference type="CDD" id="cd17574">
    <property type="entry name" value="REC_OmpR"/>
    <property type="match status" value="1"/>
</dbReference>
<dbReference type="PROSITE" id="PS51755">
    <property type="entry name" value="OMPR_PHOB"/>
    <property type="match status" value="1"/>
</dbReference>
<dbReference type="InterPro" id="IPR001867">
    <property type="entry name" value="OmpR/PhoB-type_DNA-bd"/>
</dbReference>
<dbReference type="PROSITE" id="PS50110">
    <property type="entry name" value="RESPONSE_REGULATORY"/>
    <property type="match status" value="1"/>
</dbReference>
<dbReference type="Gene3D" id="1.10.10.10">
    <property type="entry name" value="Winged helix-like DNA-binding domain superfamily/Winged helix DNA-binding domain"/>
    <property type="match status" value="1"/>
</dbReference>
<evidence type="ECO:0000259" key="7">
    <source>
        <dbReference type="PROSITE" id="PS51755"/>
    </source>
</evidence>
<keyword evidence="9" id="KW-1185">Reference proteome</keyword>
<evidence type="ECO:0000256" key="1">
    <source>
        <dbReference type="ARBA" id="ARBA00022553"/>
    </source>
</evidence>
<dbReference type="InterPro" id="IPR011006">
    <property type="entry name" value="CheY-like_superfamily"/>
</dbReference>
<dbReference type="InterPro" id="IPR039420">
    <property type="entry name" value="WalR-like"/>
</dbReference>
<accession>A0ABT3CWC0</accession>
<dbReference type="CDD" id="cd00383">
    <property type="entry name" value="trans_reg_C"/>
    <property type="match status" value="1"/>
</dbReference>
<keyword evidence="2" id="KW-0902">Two-component regulatory system</keyword>
<evidence type="ECO:0000313" key="8">
    <source>
        <dbReference type="EMBL" id="MCV9387856.1"/>
    </source>
</evidence>
<dbReference type="SUPFAM" id="SSF52172">
    <property type="entry name" value="CheY-like"/>
    <property type="match status" value="1"/>
</dbReference>
<sequence length="229" mass="26785">MIKILLVEDDESLGFMLQENLNTDQWQVTWAKDGVRGLSSFRSDSFDICLLDVMMPHRDGYELAAEIRKYDQKVPLVFLTAKNQTQDRIKGFEVGADDYVTKPFSVTELKYRVEAILKRCNPRLDQNKTVQTLSVGQAKLDLDNLLLHIQEQERQLTYKEARVLQLFFQSPNQIITRQEFLEKIWQDDGFFVARSMDVFISRIRKYLKPDDSLQIQNIRGVGYRLIAKN</sequence>
<comment type="caution">
    <text evidence="8">The sequence shown here is derived from an EMBL/GenBank/DDBJ whole genome shotgun (WGS) entry which is preliminary data.</text>
</comment>
<dbReference type="PANTHER" id="PTHR48111:SF40">
    <property type="entry name" value="PHOSPHATE REGULON TRANSCRIPTIONAL REGULATORY PROTEIN PHOB"/>
    <property type="match status" value="1"/>
</dbReference>
<dbReference type="Pfam" id="PF00072">
    <property type="entry name" value="Response_reg"/>
    <property type="match status" value="1"/>
</dbReference>